<proteinExistence type="predicted"/>
<name>A0AAD7LGB7_QUISA</name>
<dbReference type="AlphaFoldDB" id="A0AAD7LGB7"/>
<keyword evidence="3" id="KW-1185">Reference proteome</keyword>
<feature type="region of interest" description="Disordered" evidence="1">
    <location>
        <begin position="1"/>
        <end position="28"/>
    </location>
</feature>
<accession>A0AAD7LGB7</accession>
<evidence type="ECO:0000256" key="1">
    <source>
        <dbReference type="SAM" id="MobiDB-lite"/>
    </source>
</evidence>
<protein>
    <submittedName>
        <fullName evidence="2">Uncharacterized protein</fullName>
    </submittedName>
</protein>
<dbReference type="EMBL" id="JARAOO010000009">
    <property type="protein sequence ID" value="KAJ7957573.1"/>
    <property type="molecule type" value="Genomic_DNA"/>
</dbReference>
<reference evidence="2" key="1">
    <citation type="journal article" date="2023" name="Science">
        <title>Elucidation of the pathway for biosynthesis of saponin adjuvants from the soapbark tree.</title>
        <authorList>
            <person name="Reed J."/>
            <person name="Orme A."/>
            <person name="El-Demerdash A."/>
            <person name="Owen C."/>
            <person name="Martin L.B.B."/>
            <person name="Misra R.C."/>
            <person name="Kikuchi S."/>
            <person name="Rejzek M."/>
            <person name="Martin A.C."/>
            <person name="Harkess A."/>
            <person name="Leebens-Mack J."/>
            <person name="Louveau T."/>
            <person name="Stephenson M.J."/>
            <person name="Osbourn A."/>
        </authorList>
    </citation>
    <scope>NUCLEOTIDE SEQUENCE</scope>
    <source>
        <strain evidence="2">S10</strain>
    </source>
</reference>
<evidence type="ECO:0000313" key="3">
    <source>
        <dbReference type="Proteomes" id="UP001163823"/>
    </source>
</evidence>
<feature type="compositionally biased region" description="Basic and acidic residues" evidence="1">
    <location>
        <begin position="1"/>
        <end position="13"/>
    </location>
</feature>
<comment type="caution">
    <text evidence="2">The sequence shown here is derived from an EMBL/GenBank/DDBJ whole genome shotgun (WGS) entry which is preliminary data.</text>
</comment>
<gene>
    <name evidence="2" type="ORF">O6P43_023862</name>
</gene>
<dbReference type="KEGG" id="qsa:O6P43_023862"/>
<organism evidence="2 3">
    <name type="scientific">Quillaja saponaria</name>
    <name type="common">Soap bark tree</name>
    <dbReference type="NCBI Taxonomy" id="32244"/>
    <lineage>
        <taxon>Eukaryota</taxon>
        <taxon>Viridiplantae</taxon>
        <taxon>Streptophyta</taxon>
        <taxon>Embryophyta</taxon>
        <taxon>Tracheophyta</taxon>
        <taxon>Spermatophyta</taxon>
        <taxon>Magnoliopsida</taxon>
        <taxon>eudicotyledons</taxon>
        <taxon>Gunneridae</taxon>
        <taxon>Pentapetalae</taxon>
        <taxon>rosids</taxon>
        <taxon>fabids</taxon>
        <taxon>Fabales</taxon>
        <taxon>Quillajaceae</taxon>
        <taxon>Quillaja</taxon>
    </lineage>
</organism>
<evidence type="ECO:0000313" key="2">
    <source>
        <dbReference type="EMBL" id="KAJ7957573.1"/>
    </source>
</evidence>
<dbReference type="Proteomes" id="UP001163823">
    <property type="component" value="Chromosome 9"/>
</dbReference>
<sequence length="126" mass="14223">MEHVGRQKEKDSNGGKGRKGKSNSRDVLTSFESELAKVELAVDGRDKFEEIDQPSKTLQRQLLKNIVRKKHMGLILLGNMKIWMRKRWSSDSKVEGGTEGVLDAVQSRCWAPSYVLLCNSKIHLVG</sequence>